<dbReference type="InterPro" id="IPR001810">
    <property type="entry name" value="F-box_dom"/>
</dbReference>
<dbReference type="InterPro" id="IPR032675">
    <property type="entry name" value="LRR_dom_sf"/>
</dbReference>
<sequence>MDNLYSIEEEIKAVSAIFPDLVNIINPKSTISINLNETTDVLVTLQSRSDPKIEIFAPAFSSRFSKKFQKKLLDICAEYPDEPNLYYLVYDEEDSDPEDVLLSFQVTPNELRAKQACSIEKLANELLIEIFEWLPPEDRLQAELVSHRWRKLTKDYSWSKYCSIFIEDFSFLRYEEDNVKLRFLTKILIPRCARFTKEIDFRELCNGRAIAKLTCLLPNLQHIILEDRHAYEAFTQITERYPTIKSVVLERLQHEDNLLDILVSCPELEFIGLLNCRHPFQNTPANFPMSPFLKRLEIENCDYTYALKLLTQVAESSIYLESLRVTELAAEKINFNQVAKYGNRLKYLSLVLNTKESWGCFQSQLHRLSKLQVLELDLRSLDCEKWPNELIKQVAKTCVELQHLTVFACKCADIKDIGALAELSELYSVKFYGLLKCRITHLFERLVAGEKLRYFHTDTTLPLKSVCKALTKCPDLTDICSGPYTSTVFAYKEVMKALDGIHDRHKPPLADDKHICWIDFGTDRREQLPTHAWARFAKKRENKVVQNAAYGSLSCSRRFACAL</sequence>
<dbReference type="InterPro" id="IPR036047">
    <property type="entry name" value="F-box-like_dom_sf"/>
</dbReference>
<dbReference type="AlphaFoldDB" id="A0A915DFS8"/>
<protein>
    <submittedName>
        <fullName evidence="3">F-box domain-containing protein</fullName>
    </submittedName>
</protein>
<name>A0A915DFS8_9BILA</name>
<dbReference type="Gene3D" id="3.80.10.10">
    <property type="entry name" value="Ribonuclease Inhibitor"/>
    <property type="match status" value="1"/>
</dbReference>
<organism evidence="2 3">
    <name type="scientific">Ditylenchus dipsaci</name>
    <dbReference type="NCBI Taxonomy" id="166011"/>
    <lineage>
        <taxon>Eukaryota</taxon>
        <taxon>Metazoa</taxon>
        <taxon>Ecdysozoa</taxon>
        <taxon>Nematoda</taxon>
        <taxon>Chromadorea</taxon>
        <taxon>Rhabditida</taxon>
        <taxon>Tylenchina</taxon>
        <taxon>Tylenchomorpha</taxon>
        <taxon>Sphaerularioidea</taxon>
        <taxon>Anguinidae</taxon>
        <taxon>Anguininae</taxon>
        <taxon>Ditylenchus</taxon>
    </lineage>
</organism>
<dbReference type="Gene3D" id="1.20.1280.50">
    <property type="match status" value="1"/>
</dbReference>
<dbReference type="SUPFAM" id="SSF81383">
    <property type="entry name" value="F-box domain"/>
    <property type="match status" value="1"/>
</dbReference>
<reference evidence="3" key="1">
    <citation type="submission" date="2022-11" db="UniProtKB">
        <authorList>
            <consortium name="WormBaseParasite"/>
        </authorList>
    </citation>
    <scope>IDENTIFICATION</scope>
</reference>
<dbReference type="Proteomes" id="UP000887574">
    <property type="component" value="Unplaced"/>
</dbReference>
<keyword evidence="2" id="KW-1185">Reference proteome</keyword>
<dbReference type="SUPFAM" id="SSF52047">
    <property type="entry name" value="RNI-like"/>
    <property type="match status" value="1"/>
</dbReference>
<dbReference type="CDD" id="cd09917">
    <property type="entry name" value="F-box_SF"/>
    <property type="match status" value="1"/>
</dbReference>
<dbReference type="SMART" id="SM00256">
    <property type="entry name" value="FBOX"/>
    <property type="match status" value="1"/>
</dbReference>
<evidence type="ECO:0000313" key="3">
    <source>
        <dbReference type="WBParaSite" id="jg19447"/>
    </source>
</evidence>
<evidence type="ECO:0000259" key="1">
    <source>
        <dbReference type="PROSITE" id="PS50181"/>
    </source>
</evidence>
<proteinExistence type="predicted"/>
<evidence type="ECO:0000313" key="2">
    <source>
        <dbReference type="Proteomes" id="UP000887574"/>
    </source>
</evidence>
<accession>A0A915DFS8</accession>
<dbReference type="PROSITE" id="PS50181">
    <property type="entry name" value="FBOX"/>
    <property type="match status" value="1"/>
</dbReference>
<dbReference type="Pfam" id="PF12937">
    <property type="entry name" value="F-box-like"/>
    <property type="match status" value="1"/>
</dbReference>
<dbReference type="WBParaSite" id="jg19447">
    <property type="protein sequence ID" value="jg19447"/>
    <property type="gene ID" value="jg19447"/>
</dbReference>
<feature type="domain" description="F-box" evidence="1">
    <location>
        <begin position="116"/>
        <end position="161"/>
    </location>
</feature>